<feature type="domain" description="DNA topoisomerase I catalytic core eukaryotic-type" evidence="7">
    <location>
        <begin position="80"/>
        <end position="252"/>
    </location>
</feature>
<organism evidence="9 10">
    <name type="scientific">Candidatus Andeanibacterium colombiense</name>
    <dbReference type="NCBI Taxonomy" id="3121345"/>
    <lineage>
        <taxon>Bacteria</taxon>
        <taxon>Pseudomonadati</taxon>
        <taxon>Pseudomonadota</taxon>
        <taxon>Alphaproteobacteria</taxon>
        <taxon>Sphingomonadales</taxon>
        <taxon>Sphingomonadaceae</taxon>
        <taxon>Candidatus Andeanibacterium</taxon>
    </lineage>
</organism>
<dbReference type="Pfam" id="PF01028">
    <property type="entry name" value="Topoisom_I"/>
    <property type="match status" value="1"/>
</dbReference>
<dbReference type="SUPFAM" id="SSF56349">
    <property type="entry name" value="DNA breaking-rejoining enzymes"/>
    <property type="match status" value="1"/>
</dbReference>
<dbReference type="InterPro" id="IPR013500">
    <property type="entry name" value="TopoI_cat_euk"/>
</dbReference>
<dbReference type="Pfam" id="PF21338">
    <property type="entry name" value="Top1B_N_bact"/>
    <property type="match status" value="1"/>
</dbReference>
<dbReference type="InterPro" id="IPR049331">
    <property type="entry name" value="Top1B_N_bact"/>
</dbReference>
<comment type="similarity">
    <text evidence="2">Belongs to the type IB topoisomerase family.</text>
</comment>
<dbReference type="GO" id="GO:0003917">
    <property type="term" value="F:DNA topoisomerase type I (single strand cut, ATP-independent) activity"/>
    <property type="evidence" value="ECO:0007669"/>
    <property type="project" value="UniProtKB-EC"/>
</dbReference>
<evidence type="ECO:0000256" key="1">
    <source>
        <dbReference type="ARBA" id="ARBA00000213"/>
    </source>
</evidence>
<dbReference type="PROSITE" id="PS52038">
    <property type="entry name" value="TOPO_IB_2"/>
    <property type="match status" value="1"/>
</dbReference>
<protein>
    <recommendedName>
        <fullName evidence="3">DNA topoisomerase</fullName>
        <ecNumber evidence="3">5.6.2.1</ecNumber>
    </recommendedName>
</protein>
<evidence type="ECO:0000256" key="4">
    <source>
        <dbReference type="ARBA" id="ARBA00023029"/>
    </source>
</evidence>
<sequence>MHYANTDTPAITRRKLRGHWAYYTPDGERITSREEIDRLNSIGLPPAYTNAWFAADADSHILAIGYDARGRKQYRYNPAFTARRDNRKFGGCAAFGHDLPKIRARVEKDLGKRGLTPERAVASVVRLLDSGRIRIGNESYTKANGSFGATTLRRKHARLTGNRLCLQFKAKSGKQCTLTVTDRRLIRFVRQVQELPGQNLFQYQGEDGDFHPIHSSDVNAYIHETMGEGYTAKDFRTWRASVLAFEYLMEQEEGPRLKGMLAHVSEHLGNTPAIARKSYVHPALVELARTGNGRKLPARLPRATRWLTSGERGFLAFIDRKSSRSK</sequence>
<name>A0AAJ5XBK3_9SPHN</name>
<dbReference type="AlphaFoldDB" id="A0AAJ5XBK3"/>
<dbReference type="Gene3D" id="3.30.66.10">
    <property type="entry name" value="DNA topoisomerase I domain"/>
    <property type="match status" value="1"/>
</dbReference>
<gene>
    <name evidence="9" type="ORF">P0Y56_05725</name>
</gene>
<dbReference type="InterPro" id="IPR011010">
    <property type="entry name" value="DNA_brk_join_enz"/>
</dbReference>
<dbReference type="InterPro" id="IPR001631">
    <property type="entry name" value="TopoI"/>
</dbReference>
<accession>A0AAJ5XBK3</accession>
<evidence type="ECO:0000313" key="10">
    <source>
        <dbReference type="Proteomes" id="UP001218362"/>
    </source>
</evidence>
<evidence type="ECO:0000256" key="6">
    <source>
        <dbReference type="ARBA" id="ARBA00023235"/>
    </source>
</evidence>
<dbReference type="EC" id="5.6.2.1" evidence="3"/>
<dbReference type="InterPro" id="IPR035447">
    <property type="entry name" value="DNA_topo_I_N_sf"/>
</dbReference>
<keyword evidence="4" id="KW-0799">Topoisomerase</keyword>
<dbReference type="KEGG" id="acob:P0Y56_05725"/>
<dbReference type="InterPro" id="IPR014711">
    <property type="entry name" value="TopoI_cat_a-hlx-sub_euk"/>
</dbReference>
<dbReference type="PRINTS" id="PR00416">
    <property type="entry name" value="EUTPISMRASEI"/>
</dbReference>
<evidence type="ECO:0000256" key="5">
    <source>
        <dbReference type="ARBA" id="ARBA00023125"/>
    </source>
</evidence>
<feature type="domain" description="DNA topoisomerase IB N-terminal" evidence="8">
    <location>
        <begin position="20"/>
        <end position="67"/>
    </location>
</feature>
<dbReference type="Proteomes" id="UP001218362">
    <property type="component" value="Chromosome"/>
</dbReference>
<evidence type="ECO:0000259" key="8">
    <source>
        <dbReference type="Pfam" id="PF21338"/>
    </source>
</evidence>
<dbReference type="SUPFAM" id="SSF55869">
    <property type="entry name" value="DNA topoisomerase I domain"/>
    <property type="match status" value="1"/>
</dbReference>
<reference evidence="9" key="1">
    <citation type="submission" date="2023-03" db="EMBL/GenBank/DDBJ databases">
        <title>Andean soil-derived lignocellulolytic bacterial consortium as a source of novel taxa and putative plastic-active enzymes.</title>
        <authorList>
            <person name="Diaz-Garcia L."/>
            <person name="Chuvochina M."/>
            <person name="Feuerriegel G."/>
            <person name="Bunk B."/>
            <person name="Sproer C."/>
            <person name="Streit W.R."/>
            <person name="Rodriguez L.M."/>
            <person name="Overmann J."/>
            <person name="Jimenez D.J."/>
        </authorList>
    </citation>
    <scope>NUCLEOTIDE SEQUENCE</scope>
    <source>
        <strain evidence="9">MAG 26</strain>
    </source>
</reference>
<proteinExistence type="inferred from homology"/>
<dbReference type="EMBL" id="CP119316">
    <property type="protein sequence ID" value="WEK47794.1"/>
    <property type="molecule type" value="Genomic_DNA"/>
</dbReference>
<dbReference type="GO" id="GO:0003677">
    <property type="term" value="F:DNA binding"/>
    <property type="evidence" value="ECO:0007669"/>
    <property type="project" value="UniProtKB-KW"/>
</dbReference>
<evidence type="ECO:0000259" key="7">
    <source>
        <dbReference type="Pfam" id="PF01028"/>
    </source>
</evidence>
<keyword evidence="5" id="KW-0238">DNA-binding</keyword>
<keyword evidence="6" id="KW-0413">Isomerase</keyword>
<evidence type="ECO:0000256" key="3">
    <source>
        <dbReference type="ARBA" id="ARBA00012891"/>
    </source>
</evidence>
<evidence type="ECO:0000313" key="9">
    <source>
        <dbReference type="EMBL" id="WEK47794.1"/>
    </source>
</evidence>
<dbReference type="Gene3D" id="3.90.15.10">
    <property type="entry name" value="Topoisomerase I, Chain A, domain 3"/>
    <property type="match status" value="1"/>
</dbReference>
<evidence type="ECO:0000256" key="2">
    <source>
        <dbReference type="ARBA" id="ARBA00006645"/>
    </source>
</evidence>
<dbReference type="Gene3D" id="1.10.132.120">
    <property type="match status" value="1"/>
</dbReference>
<comment type="catalytic activity">
    <reaction evidence="1">
        <text>ATP-independent breakage of single-stranded DNA, followed by passage and rejoining.</text>
        <dbReference type="EC" id="5.6.2.1"/>
    </reaction>
</comment>
<dbReference type="GO" id="GO:0006265">
    <property type="term" value="P:DNA topological change"/>
    <property type="evidence" value="ECO:0007669"/>
    <property type="project" value="InterPro"/>
</dbReference>